<dbReference type="InterPro" id="IPR045857">
    <property type="entry name" value="O16G_dom_2"/>
</dbReference>
<organism evidence="5 6">
    <name type="scientific">Fusibacter tunisiensis</name>
    <dbReference type="NCBI Taxonomy" id="1008308"/>
    <lineage>
        <taxon>Bacteria</taxon>
        <taxon>Bacillati</taxon>
        <taxon>Bacillota</taxon>
        <taxon>Clostridia</taxon>
        <taxon>Eubacteriales</taxon>
        <taxon>Eubacteriales Family XII. Incertae Sedis</taxon>
        <taxon>Fusibacter</taxon>
    </lineage>
</organism>
<keyword evidence="3 5" id="KW-0326">Glycosidase</keyword>
<sequence length="558" mass="64615">MNKRWWHNSVVYQIYPRSFKDSNADGIGDLRGIIEKLDYLKKLGIDVIWLSPVYESPMDDNGYDISDYYAIADVFGAMEDMDDLILQAKARGIRIVMDLVVNHTSDEHAWFIESKKSVDNSKRNWYIWKAPGPNGEAPNNWGSWFSRSAWTYDETTKAYYLHLFSPKQPDLNWENPDVRDAIFEMMTYWLEKGIGGFRMDVINLIGKPQDYPDGALTGIGVMGIDQFANHASAHTFLREMNRRVLSKYDLLTVGETPNVTPYEGKLYSHPDRHELGMVFQFEHMDVDRDDLFSPQKPLDLPKLKHIMKKWQEELHGQGWNSLYWSNHDQARTVSRFGNDTTPEYRILSAKMLATTLHFMEGTPYIYQGEEIGMTNRIEKSIDAYDDLFDHHRYDVLVNDRGLTDSDAMAIITPFSRDNARTPMQWDDSENAGFTTGKPWLSLNPNYLEINVDAALSDKNSIFYHYQKLIQLRKDSPYSDAIIYGRHEMILESDPVVFAYKRITLNQTLLVVSNFSDQDVERALDETAIQVVISNYEDTSLNLVRLTLRPYESAVFEIV</sequence>
<dbReference type="InterPro" id="IPR006047">
    <property type="entry name" value="GH13_cat_dom"/>
</dbReference>
<evidence type="ECO:0000313" key="5">
    <source>
        <dbReference type="EMBL" id="MBM7562133.1"/>
    </source>
</evidence>
<dbReference type="PANTHER" id="PTHR10357">
    <property type="entry name" value="ALPHA-AMYLASE FAMILY MEMBER"/>
    <property type="match status" value="1"/>
</dbReference>
<dbReference type="CDD" id="cd11333">
    <property type="entry name" value="AmyAc_SI_OligoGlu_DGase"/>
    <property type="match status" value="1"/>
</dbReference>
<dbReference type="GO" id="GO:0004574">
    <property type="term" value="F:oligo-1,6-glucosidase activity"/>
    <property type="evidence" value="ECO:0007669"/>
    <property type="project" value="UniProtKB-EC"/>
</dbReference>
<evidence type="ECO:0000256" key="1">
    <source>
        <dbReference type="ARBA" id="ARBA00008061"/>
    </source>
</evidence>
<comment type="caution">
    <text evidence="5">The sequence shown here is derived from an EMBL/GenBank/DDBJ whole genome shotgun (WGS) entry which is preliminary data.</text>
</comment>
<dbReference type="Gene3D" id="2.60.40.1180">
    <property type="entry name" value="Golgi alpha-mannosidase II"/>
    <property type="match status" value="1"/>
</dbReference>
<dbReference type="EC" id="3.2.1.10" evidence="5"/>
<dbReference type="NCBIfam" id="NF008183">
    <property type="entry name" value="PRK10933.1"/>
    <property type="match status" value="1"/>
</dbReference>
<dbReference type="InterPro" id="IPR056300">
    <property type="entry name" value="SusG-like_C"/>
</dbReference>
<evidence type="ECO:0000259" key="4">
    <source>
        <dbReference type="SMART" id="SM00642"/>
    </source>
</evidence>
<keyword evidence="2 5" id="KW-0378">Hydrolase</keyword>
<proteinExistence type="inferred from homology"/>
<reference evidence="5 6" key="1">
    <citation type="submission" date="2021-01" db="EMBL/GenBank/DDBJ databases">
        <title>Genomic Encyclopedia of Type Strains, Phase IV (KMG-IV): sequencing the most valuable type-strain genomes for metagenomic binning, comparative biology and taxonomic classification.</title>
        <authorList>
            <person name="Goeker M."/>
        </authorList>
    </citation>
    <scope>NUCLEOTIDE SEQUENCE [LARGE SCALE GENOMIC DNA]</scope>
    <source>
        <strain evidence="5 6">DSM 24436</strain>
    </source>
</reference>
<dbReference type="SMART" id="SM00642">
    <property type="entry name" value="Aamy"/>
    <property type="match status" value="1"/>
</dbReference>
<name>A0ABS2MRU3_9FIRM</name>
<keyword evidence="6" id="KW-1185">Reference proteome</keyword>
<evidence type="ECO:0000256" key="2">
    <source>
        <dbReference type="ARBA" id="ARBA00022801"/>
    </source>
</evidence>
<dbReference type="InterPro" id="IPR013780">
    <property type="entry name" value="Glyco_hydro_b"/>
</dbReference>
<dbReference type="SUPFAM" id="SSF51011">
    <property type="entry name" value="Glycosyl hydrolase domain"/>
    <property type="match status" value="1"/>
</dbReference>
<accession>A0ABS2MRU3</accession>
<evidence type="ECO:0000256" key="3">
    <source>
        <dbReference type="ARBA" id="ARBA00023295"/>
    </source>
</evidence>
<dbReference type="Gene3D" id="3.90.400.10">
    <property type="entry name" value="Oligo-1,6-glucosidase, Domain 2"/>
    <property type="match status" value="1"/>
</dbReference>
<dbReference type="EMBL" id="JAFBDT010000012">
    <property type="protein sequence ID" value="MBM7562133.1"/>
    <property type="molecule type" value="Genomic_DNA"/>
</dbReference>
<evidence type="ECO:0000313" key="6">
    <source>
        <dbReference type="Proteomes" id="UP000767854"/>
    </source>
</evidence>
<dbReference type="Pfam" id="PF23915">
    <property type="entry name" value="SusG_C"/>
    <property type="match status" value="1"/>
</dbReference>
<dbReference type="SUPFAM" id="SSF51445">
    <property type="entry name" value="(Trans)glycosidases"/>
    <property type="match status" value="1"/>
</dbReference>
<feature type="domain" description="Glycosyl hydrolase family 13 catalytic" evidence="4">
    <location>
        <begin position="13"/>
        <end position="420"/>
    </location>
</feature>
<comment type="similarity">
    <text evidence="1">Belongs to the glycosyl hydrolase 13 family.</text>
</comment>
<dbReference type="RefSeq" id="WP_204664256.1">
    <property type="nucleotide sequence ID" value="NZ_JAFBDT010000012.1"/>
</dbReference>
<dbReference type="Proteomes" id="UP000767854">
    <property type="component" value="Unassembled WGS sequence"/>
</dbReference>
<dbReference type="PANTHER" id="PTHR10357:SF184">
    <property type="entry name" value="OLIGO-1,6-GLUCOSIDASE 1"/>
    <property type="match status" value="1"/>
</dbReference>
<gene>
    <name evidence="5" type="ORF">JOC49_001676</name>
</gene>
<dbReference type="Pfam" id="PF00128">
    <property type="entry name" value="Alpha-amylase"/>
    <property type="match status" value="1"/>
</dbReference>
<dbReference type="Gene3D" id="3.20.20.80">
    <property type="entry name" value="Glycosidases"/>
    <property type="match status" value="1"/>
</dbReference>
<dbReference type="InterPro" id="IPR017853">
    <property type="entry name" value="GH"/>
</dbReference>
<protein>
    <submittedName>
        <fullName evidence="5">Oligo-1,6-glucosidase</fullName>
        <ecNumber evidence="5">3.2.1.10</ecNumber>
    </submittedName>
</protein>